<dbReference type="EMBL" id="JABCRI010000020">
    <property type="protein sequence ID" value="KAF8388523.1"/>
    <property type="molecule type" value="Genomic_DNA"/>
</dbReference>
<sequence length="94" mass="11085">MASRPGVLTEWPWKQLGNLKYVILAPWVVHSIYSFATKGDMERDPFNFLVFPFLLSRMLHNQLWISLSRFLTAKGKNRILDKTIEFEQVDRESN</sequence>
<organism evidence="1 2">
    <name type="scientific">Tetracentron sinense</name>
    <name type="common">Spur-leaf</name>
    <dbReference type="NCBI Taxonomy" id="13715"/>
    <lineage>
        <taxon>Eukaryota</taxon>
        <taxon>Viridiplantae</taxon>
        <taxon>Streptophyta</taxon>
        <taxon>Embryophyta</taxon>
        <taxon>Tracheophyta</taxon>
        <taxon>Spermatophyta</taxon>
        <taxon>Magnoliopsida</taxon>
        <taxon>Trochodendrales</taxon>
        <taxon>Trochodendraceae</taxon>
        <taxon>Tetracentron</taxon>
    </lineage>
</organism>
<gene>
    <name evidence="1" type="ORF">HHK36_027198</name>
</gene>
<reference evidence="1 2" key="1">
    <citation type="submission" date="2020-04" db="EMBL/GenBank/DDBJ databases">
        <title>Plant Genome Project.</title>
        <authorList>
            <person name="Zhang R.-G."/>
        </authorList>
    </citation>
    <scope>NUCLEOTIDE SEQUENCE [LARGE SCALE GENOMIC DNA]</scope>
    <source>
        <strain evidence="1">YNK0</strain>
        <tissue evidence="1">Leaf</tissue>
    </source>
</reference>
<comment type="caution">
    <text evidence="1">The sequence shown here is derived from an EMBL/GenBank/DDBJ whole genome shotgun (WGS) entry which is preliminary data.</text>
</comment>
<dbReference type="Proteomes" id="UP000655225">
    <property type="component" value="Unassembled WGS sequence"/>
</dbReference>
<dbReference type="OMA" id="KRRRPCI"/>
<proteinExistence type="predicted"/>
<dbReference type="AlphaFoldDB" id="A0A834YKS1"/>
<keyword evidence="2" id="KW-1185">Reference proteome</keyword>
<evidence type="ECO:0000313" key="1">
    <source>
        <dbReference type="EMBL" id="KAF8388523.1"/>
    </source>
</evidence>
<name>A0A834YKS1_TETSI</name>
<protein>
    <submittedName>
        <fullName evidence="1">Uncharacterized protein</fullName>
    </submittedName>
</protein>
<dbReference type="OrthoDB" id="408954at2759"/>
<accession>A0A834YKS1</accession>
<evidence type="ECO:0000313" key="2">
    <source>
        <dbReference type="Proteomes" id="UP000655225"/>
    </source>
</evidence>